<keyword evidence="1" id="KW-0472">Membrane</keyword>
<dbReference type="AlphaFoldDB" id="A0A8D2LX55"/>
<reference evidence="3" key="1">
    <citation type="submission" date="2025-08" db="UniProtKB">
        <authorList>
            <consortium name="Ensembl"/>
        </authorList>
    </citation>
    <scope>IDENTIFICATION</scope>
</reference>
<feature type="signal peptide" evidence="2">
    <location>
        <begin position="1"/>
        <end position="25"/>
    </location>
</feature>
<organism evidence="3 4">
    <name type="scientific">Varanus komodoensis</name>
    <name type="common">Komodo dragon</name>
    <dbReference type="NCBI Taxonomy" id="61221"/>
    <lineage>
        <taxon>Eukaryota</taxon>
        <taxon>Metazoa</taxon>
        <taxon>Chordata</taxon>
        <taxon>Craniata</taxon>
        <taxon>Vertebrata</taxon>
        <taxon>Euteleostomi</taxon>
        <taxon>Lepidosauria</taxon>
        <taxon>Squamata</taxon>
        <taxon>Bifurcata</taxon>
        <taxon>Unidentata</taxon>
        <taxon>Episquamata</taxon>
        <taxon>Toxicofera</taxon>
        <taxon>Anguimorpha</taxon>
        <taxon>Paleoanguimorpha</taxon>
        <taxon>Varanoidea</taxon>
        <taxon>Varanidae</taxon>
        <taxon>Varanus</taxon>
    </lineage>
</organism>
<evidence type="ECO:0000256" key="1">
    <source>
        <dbReference type="SAM" id="Phobius"/>
    </source>
</evidence>
<evidence type="ECO:0000313" key="4">
    <source>
        <dbReference type="Proteomes" id="UP000694545"/>
    </source>
</evidence>
<evidence type="ECO:0000313" key="3">
    <source>
        <dbReference type="Ensembl" id="ENSVKKP00000028247.1"/>
    </source>
</evidence>
<feature type="transmembrane region" description="Helical" evidence="1">
    <location>
        <begin position="64"/>
        <end position="82"/>
    </location>
</feature>
<keyword evidence="4" id="KW-1185">Reference proteome</keyword>
<dbReference type="Ensembl" id="ENSVKKT00000028923.1">
    <property type="protein sequence ID" value="ENSVKKP00000028247.1"/>
    <property type="gene ID" value="ENSVKKG00000018283.1"/>
</dbReference>
<feature type="chain" id="PRO_5034218608" evidence="2">
    <location>
        <begin position="26"/>
        <end position="116"/>
    </location>
</feature>
<name>A0A8D2LX55_VARKO</name>
<reference evidence="3" key="2">
    <citation type="submission" date="2025-09" db="UniProtKB">
        <authorList>
            <consortium name="Ensembl"/>
        </authorList>
    </citation>
    <scope>IDENTIFICATION</scope>
</reference>
<keyword evidence="1" id="KW-1133">Transmembrane helix</keyword>
<dbReference type="Proteomes" id="UP000694545">
    <property type="component" value="Unplaced"/>
</dbReference>
<sequence>SLRTFSKGFILLFLLLLFTFKPYHGLALCATQVQSLDREVHDTYAVAREHVTDFPEPYPCLSDLHLTIVVQVMVLLCSLFFLKSMLDLALKILEENHRGFLNHPKYHVLSHWLLLL</sequence>
<evidence type="ECO:0000256" key="2">
    <source>
        <dbReference type="SAM" id="SignalP"/>
    </source>
</evidence>
<proteinExistence type="predicted"/>
<accession>A0A8D2LX55</accession>
<protein>
    <submittedName>
        <fullName evidence="3">Uncharacterized protein</fullName>
    </submittedName>
</protein>
<keyword evidence="2" id="KW-0732">Signal</keyword>
<keyword evidence="1" id="KW-0812">Transmembrane</keyword>